<dbReference type="OrthoDB" id="7866449at2759"/>
<protein>
    <submittedName>
        <fullName evidence="3">Uncharacterized protein LOC117571872</fullName>
    </submittedName>
</protein>
<gene>
    <name evidence="3" type="primary">LOC117571872</name>
</gene>
<sequence>MMNKVARLELEVNTLRQELAKIRFDRDEICRKHRNHLKRCAGGDCCKRYRLEGDDKAAEKDLYIAYLEEQIKQTRLKYKQQMGDVKSSASILESKLQKVREEMSCITVRARQVDKLKKDVEVLKAKLERRNTTIAQHNEQYAGLLGLISNLDLQSMEGGNHTSETFKQIRGNASRDNSRVALEKKTKKPKPKLNFVCLNAALRKKVMHN</sequence>
<proteinExistence type="predicted"/>
<accession>A0A6P8XDB1</accession>
<organism evidence="2 3">
    <name type="scientific">Drosophila albomicans</name>
    <name type="common">Fruit fly</name>
    <dbReference type="NCBI Taxonomy" id="7291"/>
    <lineage>
        <taxon>Eukaryota</taxon>
        <taxon>Metazoa</taxon>
        <taxon>Ecdysozoa</taxon>
        <taxon>Arthropoda</taxon>
        <taxon>Hexapoda</taxon>
        <taxon>Insecta</taxon>
        <taxon>Pterygota</taxon>
        <taxon>Neoptera</taxon>
        <taxon>Endopterygota</taxon>
        <taxon>Diptera</taxon>
        <taxon>Brachycera</taxon>
        <taxon>Muscomorpha</taxon>
        <taxon>Ephydroidea</taxon>
        <taxon>Drosophilidae</taxon>
        <taxon>Drosophila</taxon>
    </lineage>
</organism>
<dbReference type="RefSeq" id="XP_034110208.2">
    <property type="nucleotide sequence ID" value="XM_034254317.2"/>
</dbReference>
<keyword evidence="2" id="KW-1185">Reference proteome</keyword>
<dbReference type="GeneID" id="117571872"/>
<feature type="coiled-coil region" evidence="1">
    <location>
        <begin position="113"/>
        <end position="140"/>
    </location>
</feature>
<name>A0A6P8XDB1_DROAB</name>
<evidence type="ECO:0000256" key="1">
    <source>
        <dbReference type="SAM" id="Coils"/>
    </source>
</evidence>
<reference evidence="3" key="1">
    <citation type="submission" date="2025-08" db="UniProtKB">
        <authorList>
            <consortium name="RefSeq"/>
        </authorList>
    </citation>
    <scope>IDENTIFICATION</scope>
    <source>
        <strain evidence="3">15112-1751.03</strain>
        <tissue evidence="3">Whole Adult</tissue>
    </source>
</reference>
<dbReference type="Proteomes" id="UP000515160">
    <property type="component" value="Chromosome 3"/>
</dbReference>
<evidence type="ECO:0000313" key="2">
    <source>
        <dbReference type="Proteomes" id="UP000515160"/>
    </source>
</evidence>
<dbReference type="AlphaFoldDB" id="A0A6P8XDB1"/>
<keyword evidence="1" id="KW-0175">Coiled coil</keyword>
<evidence type="ECO:0000313" key="3">
    <source>
        <dbReference type="RefSeq" id="XP_034110208.2"/>
    </source>
</evidence>